<keyword evidence="3" id="KW-0645">Protease</keyword>
<keyword evidence="4" id="KW-1185">Reference proteome</keyword>
<dbReference type="GO" id="GO:0006508">
    <property type="term" value="P:proteolysis"/>
    <property type="evidence" value="ECO:0007669"/>
    <property type="project" value="UniProtKB-KW"/>
</dbReference>
<dbReference type="CDD" id="cd07561">
    <property type="entry name" value="Peptidase_S41_CPP_like"/>
    <property type="match status" value="1"/>
</dbReference>
<name>A0A1T5BNQ1_9BACT</name>
<accession>A0A1T5BNQ1</accession>
<sequence length="484" mass="53216">MLYLKKLNLLFALAFAVLVVGCKEKDVQPDILTATDSTSVSDRQAINAWLYEVMDDAYFWYKELPAESSLDATISPLDYFEKLVYQRETVDRFSAVTDDIDALQNEFNGISKIFGISYSLSYIDDGKSNIAAFLNYVVKDSPAAVAGLKRGDIILKVNGTQLTQGNYATLLSSNETVAVTLGALQDSKIVATNTTYSITKAEVTEDPVAFSTVISKPALGKTIGYLVYTQFVPGNAADQDKYDNELRQIFADFKAKGVNELVLDLRLNSGGYISSANTLASLIGKNISASKTFYKEQWNDKYIAYWQKQNGANALNYNFQAEANNIGSNLNRVFVLTSNGTASASELVINGLKPYMNVVTIGENTAGKNLFGSLIDDDQERWKWGVYVMLGQTANANGESDYGTVDGMTPNYIVEDSKVPYSAFGDENETLLRKALEVMGIPAATTGRTAAVKTVEPFRKLLRDDLQLRKNLMIKDGILKALNQ</sequence>
<dbReference type="InterPro" id="IPR001478">
    <property type="entry name" value="PDZ"/>
</dbReference>
<dbReference type="SMART" id="SM00245">
    <property type="entry name" value="TSPc"/>
    <property type="match status" value="1"/>
</dbReference>
<dbReference type="PANTHER" id="PTHR32060">
    <property type="entry name" value="TAIL-SPECIFIC PROTEASE"/>
    <property type="match status" value="1"/>
</dbReference>
<feature type="domain" description="PDZ" evidence="2">
    <location>
        <begin position="100"/>
        <end position="162"/>
    </location>
</feature>
<dbReference type="Gene3D" id="3.30.750.170">
    <property type="match status" value="1"/>
</dbReference>
<dbReference type="SUPFAM" id="SSF52096">
    <property type="entry name" value="ClpP/crotonase"/>
    <property type="match status" value="1"/>
</dbReference>
<dbReference type="InterPro" id="IPR005151">
    <property type="entry name" value="Tail-specific_protease"/>
</dbReference>
<dbReference type="PROSITE" id="PS50106">
    <property type="entry name" value="PDZ"/>
    <property type="match status" value="1"/>
</dbReference>
<organism evidence="3 4">
    <name type="scientific">Dyadobacter psychrophilus</name>
    <dbReference type="NCBI Taxonomy" id="651661"/>
    <lineage>
        <taxon>Bacteria</taxon>
        <taxon>Pseudomonadati</taxon>
        <taxon>Bacteroidota</taxon>
        <taxon>Cytophagia</taxon>
        <taxon>Cytophagales</taxon>
        <taxon>Spirosomataceae</taxon>
        <taxon>Dyadobacter</taxon>
    </lineage>
</organism>
<protein>
    <submittedName>
        <fullName evidence="3">C-terminal processing protease CtpA/Prc, contains a PDZ domain</fullName>
    </submittedName>
</protein>
<dbReference type="InterPro" id="IPR041613">
    <property type="entry name" value="Pept_S41_N"/>
</dbReference>
<keyword evidence="3" id="KW-0378">Hydrolase</keyword>
<dbReference type="Pfam" id="PF03572">
    <property type="entry name" value="Peptidase_S41"/>
    <property type="match status" value="1"/>
</dbReference>
<gene>
    <name evidence="3" type="ORF">SAMN05660293_00480</name>
</gene>
<dbReference type="InterPro" id="IPR041489">
    <property type="entry name" value="PDZ_6"/>
</dbReference>
<evidence type="ECO:0000259" key="2">
    <source>
        <dbReference type="PROSITE" id="PS50106"/>
    </source>
</evidence>
<evidence type="ECO:0000256" key="1">
    <source>
        <dbReference type="SAM" id="SignalP"/>
    </source>
</evidence>
<dbReference type="GO" id="GO:0004175">
    <property type="term" value="F:endopeptidase activity"/>
    <property type="evidence" value="ECO:0007669"/>
    <property type="project" value="TreeGrafter"/>
</dbReference>
<dbReference type="PROSITE" id="PS51257">
    <property type="entry name" value="PROKAR_LIPOPROTEIN"/>
    <property type="match status" value="1"/>
</dbReference>
<feature type="signal peptide" evidence="1">
    <location>
        <begin position="1"/>
        <end position="16"/>
    </location>
</feature>
<proteinExistence type="predicted"/>
<reference evidence="4" key="1">
    <citation type="submission" date="2017-02" db="EMBL/GenBank/DDBJ databases">
        <authorList>
            <person name="Varghese N."/>
            <person name="Submissions S."/>
        </authorList>
    </citation>
    <scope>NUCLEOTIDE SEQUENCE [LARGE SCALE GENOMIC DNA]</scope>
    <source>
        <strain evidence="4">DSM 22270</strain>
    </source>
</reference>
<dbReference type="SMART" id="SM00228">
    <property type="entry name" value="PDZ"/>
    <property type="match status" value="1"/>
</dbReference>
<dbReference type="GO" id="GO:0007165">
    <property type="term" value="P:signal transduction"/>
    <property type="evidence" value="ECO:0007669"/>
    <property type="project" value="TreeGrafter"/>
</dbReference>
<dbReference type="InterPro" id="IPR036034">
    <property type="entry name" value="PDZ_sf"/>
</dbReference>
<dbReference type="Gene3D" id="3.90.226.10">
    <property type="entry name" value="2-enoyl-CoA Hydratase, Chain A, domain 1"/>
    <property type="match status" value="1"/>
</dbReference>
<dbReference type="GO" id="GO:0008236">
    <property type="term" value="F:serine-type peptidase activity"/>
    <property type="evidence" value="ECO:0007669"/>
    <property type="project" value="InterPro"/>
</dbReference>
<dbReference type="Gene3D" id="2.30.42.10">
    <property type="match status" value="1"/>
</dbReference>
<dbReference type="GO" id="GO:0030288">
    <property type="term" value="C:outer membrane-bounded periplasmic space"/>
    <property type="evidence" value="ECO:0007669"/>
    <property type="project" value="TreeGrafter"/>
</dbReference>
<dbReference type="PANTHER" id="PTHR32060:SF30">
    <property type="entry name" value="CARBOXY-TERMINAL PROCESSING PROTEASE CTPA"/>
    <property type="match status" value="1"/>
</dbReference>
<dbReference type="RefSeq" id="WP_229208255.1">
    <property type="nucleotide sequence ID" value="NZ_FUZA01000001.1"/>
</dbReference>
<dbReference type="EMBL" id="FUZA01000001">
    <property type="protein sequence ID" value="SKB48709.1"/>
    <property type="molecule type" value="Genomic_DNA"/>
</dbReference>
<dbReference type="STRING" id="651661.SAMN05660293_00480"/>
<dbReference type="Proteomes" id="UP000190897">
    <property type="component" value="Unassembled WGS sequence"/>
</dbReference>
<feature type="chain" id="PRO_5012075064" evidence="1">
    <location>
        <begin position="17"/>
        <end position="484"/>
    </location>
</feature>
<keyword evidence="1" id="KW-0732">Signal</keyword>
<dbReference type="AlphaFoldDB" id="A0A1T5BNQ1"/>
<dbReference type="Pfam" id="PF18294">
    <property type="entry name" value="Pept_S41_N"/>
    <property type="match status" value="1"/>
</dbReference>
<evidence type="ECO:0000313" key="4">
    <source>
        <dbReference type="Proteomes" id="UP000190897"/>
    </source>
</evidence>
<evidence type="ECO:0000313" key="3">
    <source>
        <dbReference type="EMBL" id="SKB48709.1"/>
    </source>
</evidence>
<dbReference type="Pfam" id="PF17820">
    <property type="entry name" value="PDZ_6"/>
    <property type="match status" value="1"/>
</dbReference>
<dbReference type="SUPFAM" id="SSF50156">
    <property type="entry name" value="PDZ domain-like"/>
    <property type="match status" value="1"/>
</dbReference>
<dbReference type="InterPro" id="IPR029045">
    <property type="entry name" value="ClpP/crotonase-like_dom_sf"/>
</dbReference>